<name>A0ABV7DZB5_9RHOB</name>
<reference evidence="3" key="1">
    <citation type="journal article" date="2019" name="Int. J. Syst. Evol. Microbiol.">
        <title>The Global Catalogue of Microorganisms (GCM) 10K type strain sequencing project: providing services to taxonomists for standard genome sequencing and annotation.</title>
        <authorList>
            <consortium name="The Broad Institute Genomics Platform"/>
            <consortium name="The Broad Institute Genome Sequencing Center for Infectious Disease"/>
            <person name="Wu L."/>
            <person name="Ma J."/>
        </authorList>
    </citation>
    <scope>NUCLEOTIDE SEQUENCE [LARGE SCALE GENOMIC DNA]</scope>
    <source>
        <strain evidence="3">KCTC 62102</strain>
    </source>
</reference>
<dbReference type="EMBL" id="JBHRSM010000053">
    <property type="protein sequence ID" value="MFC3088457.1"/>
    <property type="molecule type" value="Genomic_DNA"/>
</dbReference>
<evidence type="ECO:0000313" key="3">
    <source>
        <dbReference type="Proteomes" id="UP001595445"/>
    </source>
</evidence>
<sequence length="98" mass="10503">MKMRLALIPCLLLLACGPMTMAEAERQCFERARLAQQPRGTLGVGVGSGGHAAGAVELEVSSDFLLGRDPSAIYETCVMARTGEPPSRPLYARPDWKG</sequence>
<accession>A0ABV7DZB5</accession>
<proteinExistence type="predicted"/>
<feature type="chain" id="PRO_5047184615" description="Lipoprotein" evidence="1">
    <location>
        <begin position="22"/>
        <end position="98"/>
    </location>
</feature>
<evidence type="ECO:0008006" key="4">
    <source>
        <dbReference type="Google" id="ProtNLM"/>
    </source>
</evidence>
<evidence type="ECO:0000256" key="1">
    <source>
        <dbReference type="SAM" id="SignalP"/>
    </source>
</evidence>
<feature type="signal peptide" evidence="1">
    <location>
        <begin position="1"/>
        <end position="21"/>
    </location>
</feature>
<protein>
    <recommendedName>
        <fullName evidence="4">Lipoprotein</fullName>
    </recommendedName>
</protein>
<dbReference type="RefSeq" id="WP_242070199.1">
    <property type="nucleotide sequence ID" value="NZ_JAEACP010000012.1"/>
</dbReference>
<keyword evidence="3" id="KW-1185">Reference proteome</keyword>
<dbReference type="PROSITE" id="PS51257">
    <property type="entry name" value="PROKAR_LIPOPROTEIN"/>
    <property type="match status" value="1"/>
</dbReference>
<organism evidence="2 3">
    <name type="scientific">Tabrizicola soli</name>
    <dbReference type="NCBI Taxonomy" id="2185115"/>
    <lineage>
        <taxon>Bacteria</taxon>
        <taxon>Pseudomonadati</taxon>
        <taxon>Pseudomonadota</taxon>
        <taxon>Alphaproteobacteria</taxon>
        <taxon>Rhodobacterales</taxon>
        <taxon>Paracoccaceae</taxon>
        <taxon>Tabrizicola</taxon>
    </lineage>
</organism>
<dbReference type="Proteomes" id="UP001595445">
    <property type="component" value="Unassembled WGS sequence"/>
</dbReference>
<evidence type="ECO:0000313" key="2">
    <source>
        <dbReference type="EMBL" id="MFC3088457.1"/>
    </source>
</evidence>
<gene>
    <name evidence="2" type="ORF">ACFOD6_20655</name>
</gene>
<comment type="caution">
    <text evidence="2">The sequence shown here is derived from an EMBL/GenBank/DDBJ whole genome shotgun (WGS) entry which is preliminary data.</text>
</comment>
<keyword evidence="1" id="KW-0732">Signal</keyword>